<evidence type="ECO:0000313" key="1">
    <source>
        <dbReference type="EMBL" id="BAF00930.1"/>
    </source>
</evidence>
<reference evidence="1" key="1">
    <citation type="submission" date="2006-07" db="EMBL/GenBank/DDBJ databases">
        <title>Large-scale analysis of RIKEN Arabidopsis full-length (RAFL) cDNAs.</title>
        <authorList>
            <person name="Totoki Y."/>
            <person name="Seki M."/>
            <person name="Ishida J."/>
            <person name="Nakajima M."/>
            <person name="Enju A."/>
            <person name="Morosawa T."/>
            <person name="Kamiya A."/>
            <person name="Narusaka M."/>
            <person name="Shin-i T."/>
            <person name="Nakagawa M."/>
            <person name="Sakamoto N."/>
            <person name="Oishi K."/>
            <person name="Kohara Y."/>
            <person name="Kobayashi M."/>
            <person name="Toyoda A."/>
            <person name="Sakaki Y."/>
            <person name="Sakurai T."/>
            <person name="Iida K."/>
            <person name="Akiyama K."/>
            <person name="Satou M."/>
            <person name="Toyoda T."/>
            <person name="Konagaya A."/>
            <person name="Carninci P."/>
            <person name="Kawai J."/>
            <person name="Hayashizaki Y."/>
            <person name="Shinozaki K."/>
        </authorList>
    </citation>
    <scope>NUCLEOTIDE SEQUENCE</scope>
</reference>
<organism evidence="1">
    <name type="scientific">Arabidopsis thaliana</name>
    <name type="common">Mouse-ear cress</name>
    <dbReference type="NCBI Taxonomy" id="3702"/>
    <lineage>
        <taxon>Eukaryota</taxon>
        <taxon>Viridiplantae</taxon>
        <taxon>Streptophyta</taxon>
        <taxon>Embryophyta</taxon>
        <taxon>Tracheophyta</taxon>
        <taxon>Spermatophyta</taxon>
        <taxon>Magnoliopsida</taxon>
        <taxon>eudicotyledons</taxon>
        <taxon>Gunneridae</taxon>
        <taxon>Pentapetalae</taxon>
        <taxon>rosids</taxon>
        <taxon>malvids</taxon>
        <taxon>Brassicales</taxon>
        <taxon>Brassicaceae</taxon>
        <taxon>Camelineae</taxon>
        <taxon>Arabidopsis</taxon>
    </lineage>
</organism>
<sequence length="65" mass="7836">MFNDVYINDLFEIIMSCISGRCVRKRRYLCVTEPRNGRYEDDPVDHRSFHVLYQTISYDHESDDT</sequence>
<name>Q0WPL9_ARATH</name>
<dbReference type="AlphaFoldDB" id="Q0WPL9"/>
<proteinExistence type="evidence at transcript level"/>
<protein>
    <submittedName>
        <fullName evidence="1">Uncharacterized protein</fullName>
    </submittedName>
</protein>
<dbReference type="EMBL" id="AK229047">
    <property type="protein sequence ID" value="BAF00930.1"/>
    <property type="molecule type" value="mRNA"/>
</dbReference>
<accession>Q0WPL9</accession>